<sequence>MAQQAHLILNLGGPGLYIIQFPWEQAVCQWAGTHQAPASFPTTGAAPFFASPPQPQPTAFAPAFGAVPAAAAFPTTQPFFAFAPQPTARPTTPPVFASTPLPTAFAPAFAPSAAAFPSGPAVKAPSPSLFYASSAHTFPAEAPAVHAGPTLAPATPILAAPRPTHCLAAPAFLTASLPPNIPSIAPRDSPIMYAGGSPVVFATAAPSSPRRSPSHPTPDPAPTAPSSATVTADCSWDDEAPITPLAPPPAHARARTLARARCGSTSPPPAAWSPPGYILPPMSPFGGGYAAQHPEAAAL</sequence>
<evidence type="ECO:0000313" key="2">
    <source>
        <dbReference type="Proteomes" id="UP000814033"/>
    </source>
</evidence>
<reference evidence="1" key="1">
    <citation type="submission" date="2021-02" db="EMBL/GenBank/DDBJ databases">
        <authorList>
            <consortium name="DOE Joint Genome Institute"/>
            <person name="Ahrendt S."/>
            <person name="Looney B.P."/>
            <person name="Miyauchi S."/>
            <person name="Morin E."/>
            <person name="Drula E."/>
            <person name="Courty P.E."/>
            <person name="Chicoki N."/>
            <person name="Fauchery L."/>
            <person name="Kohler A."/>
            <person name="Kuo A."/>
            <person name="Labutti K."/>
            <person name="Pangilinan J."/>
            <person name="Lipzen A."/>
            <person name="Riley R."/>
            <person name="Andreopoulos W."/>
            <person name="He G."/>
            <person name="Johnson J."/>
            <person name="Barry K.W."/>
            <person name="Grigoriev I.V."/>
            <person name="Nagy L."/>
            <person name="Hibbett D."/>
            <person name="Henrissat B."/>
            <person name="Matheny P.B."/>
            <person name="Labbe J."/>
            <person name="Martin F."/>
        </authorList>
    </citation>
    <scope>NUCLEOTIDE SEQUENCE</scope>
    <source>
        <strain evidence="1">FP105234-sp</strain>
    </source>
</reference>
<name>A0ACB8R9B9_9AGAM</name>
<keyword evidence="2" id="KW-1185">Reference proteome</keyword>
<reference evidence="1" key="2">
    <citation type="journal article" date="2022" name="New Phytol.">
        <title>Evolutionary transition to the ectomycorrhizal habit in the genomes of a hyperdiverse lineage of mushroom-forming fungi.</title>
        <authorList>
            <person name="Looney B."/>
            <person name="Miyauchi S."/>
            <person name="Morin E."/>
            <person name="Drula E."/>
            <person name="Courty P.E."/>
            <person name="Kohler A."/>
            <person name="Kuo A."/>
            <person name="LaButti K."/>
            <person name="Pangilinan J."/>
            <person name="Lipzen A."/>
            <person name="Riley R."/>
            <person name="Andreopoulos W."/>
            <person name="He G."/>
            <person name="Johnson J."/>
            <person name="Nolan M."/>
            <person name="Tritt A."/>
            <person name="Barry K.W."/>
            <person name="Grigoriev I.V."/>
            <person name="Nagy L.G."/>
            <person name="Hibbett D."/>
            <person name="Henrissat B."/>
            <person name="Matheny P.B."/>
            <person name="Labbe J."/>
            <person name="Martin F.M."/>
        </authorList>
    </citation>
    <scope>NUCLEOTIDE SEQUENCE</scope>
    <source>
        <strain evidence="1">FP105234-sp</strain>
    </source>
</reference>
<organism evidence="1 2">
    <name type="scientific">Auriscalpium vulgare</name>
    <dbReference type="NCBI Taxonomy" id="40419"/>
    <lineage>
        <taxon>Eukaryota</taxon>
        <taxon>Fungi</taxon>
        <taxon>Dikarya</taxon>
        <taxon>Basidiomycota</taxon>
        <taxon>Agaricomycotina</taxon>
        <taxon>Agaricomycetes</taxon>
        <taxon>Russulales</taxon>
        <taxon>Auriscalpiaceae</taxon>
        <taxon>Auriscalpium</taxon>
    </lineage>
</organism>
<evidence type="ECO:0000313" key="1">
    <source>
        <dbReference type="EMBL" id="KAI0040535.1"/>
    </source>
</evidence>
<protein>
    <submittedName>
        <fullName evidence="1">Uncharacterized protein</fullName>
    </submittedName>
</protein>
<proteinExistence type="predicted"/>
<accession>A0ACB8R9B9</accession>
<gene>
    <name evidence="1" type="ORF">FA95DRAFT_1611723</name>
</gene>
<dbReference type="EMBL" id="MU276188">
    <property type="protein sequence ID" value="KAI0040535.1"/>
    <property type="molecule type" value="Genomic_DNA"/>
</dbReference>
<dbReference type="Proteomes" id="UP000814033">
    <property type="component" value="Unassembled WGS sequence"/>
</dbReference>
<comment type="caution">
    <text evidence="1">The sequence shown here is derived from an EMBL/GenBank/DDBJ whole genome shotgun (WGS) entry which is preliminary data.</text>
</comment>